<evidence type="ECO:0000313" key="4">
    <source>
        <dbReference type="EMBL" id="UMM23511.1"/>
    </source>
</evidence>
<keyword evidence="5" id="KW-1185">Reference proteome</keyword>
<feature type="compositionally biased region" description="Basic residues" evidence="2">
    <location>
        <begin position="66"/>
        <end position="77"/>
    </location>
</feature>
<protein>
    <recommendedName>
        <fullName evidence="1">non-specific serine/threonine protein kinase</fullName>
        <ecNumber evidence="1">2.7.11.1</ecNumber>
    </recommendedName>
</protein>
<feature type="compositionally biased region" description="Low complexity" evidence="2">
    <location>
        <begin position="498"/>
        <end position="515"/>
    </location>
</feature>
<dbReference type="Gene3D" id="1.10.510.10">
    <property type="entry name" value="Transferase(Phosphotransferase) domain 1"/>
    <property type="match status" value="1"/>
</dbReference>
<feature type="compositionally biased region" description="Polar residues" evidence="2">
    <location>
        <begin position="23"/>
        <end position="33"/>
    </location>
</feature>
<evidence type="ECO:0000256" key="1">
    <source>
        <dbReference type="ARBA" id="ARBA00012513"/>
    </source>
</evidence>
<dbReference type="EMBL" id="CP092622">
    <property type="protein sequence ID" value="UMM23511.1"/>
    <property type="molecule type" value="Genomic_DNA"/>
</dbReference>
<dbReference type="GO" id="GO:0004674">
    <property type="term" value="F:protein serine/threonine kinase activity"/>
    <property type="evidence" value="ECO:0007669"/>
    <property type="project" value="UniProtKB-EC"/>
</dbReference>
<feature type="region of interest" description="Disordered" evidence="2">
    <location>
        <begin position="1"/>
        <end position="98"/>
    </location>
</feature>
<proteinExistence type="predicted"/>
<feature type="compositionally biased region" description="Basic residues" evidence="2">
    <location>
        <begin position="44"/>
        <end position="55"/>
    </location>
</feature>
<dbReference type="InterPro" id="IPR008271">
    <property type="entry name" value="Ser/Thr_kinase_AS"/>
</dbReference>
<dbReference type="AlphaFoldDB" id="A0AAE9EL36"/>
<dbReference type="GO" id="GO:0005524">
    <property type="term" value="F:ATP binding"/>
    <property type="evidence" value="ECO:0007669"/>
    <property type="project" value="InterPro"/>
</dbReference>
<evidence type="ECO:0000256" key="2">
    <source>
        <dbReference type="SAM" id="MobiDB-lite"/>
    </source>
</evidence>
<gene>
    <name evidence="4" type="ORF">L5515_004191</name>
</gene>
<feature type="compositionally biased region" description="Polar residues" evidence="2">
    <location>
        <begin position="78"/>
        <end position="98"/>
    </location>
</feature>
<dbReference type="FunFam" id="1.10.510.10:FF:001135">
    <property type="entry name" value="Protein CBG16501"/>
    <property type="match status" value="1"/>
</dbReference>
<dbReference type="InterPro" id="IPR050235">
    <property type="entry name" value="CK1_Ser-Thr_kinase"/>
</dbReference>
<sequence length="543" mass="60626">MCPCVLIDKLRNVFGKKKRTSKETSQSSNSATSPVEPGEDKKKEKSKKSKKSNKSRKSEKSEKSRGKSKGKSKKARSNIKSPNNPGSPSDHNTLSSRCSRPDQKITEELNGQVIHNKPDPKNFLLRVLQSERPDLIGPDSKLDPGELKTLDTHLLKKGELRDGIDIQLGDTCKTNDSLMLGSNGEVEIKSLYAYGRFGSVYIVIRKNEDSKNGEELLDSMILKTSRRMYASARMEHEIKVLKYLQDREKNRPTHIVPIISHGTAGGTPYFLMPALDANLEKIRQEIGHKMPWVDAFYIGQEALIGIKECHDLSIIHRDVKPTNLLLAIGNIKAWVLSDLGDSCPVGESKILSPPDALTIPYISRYGHVATQKPMKATIAMDIESWFYLFLDLFIVLPWKNKVEEDETLAAKNAFWENLSKFFEKNSSKLPPQILPIAQIVVDSSIEKPYSQLTAILRDGFNKNNKTSPWKPDWIEKRPKKEQAPTRPKTPGKGEKTKSGMASSSTGTSQTTESVSKNQKTSGKQSEPKSVSKSAVKSVTKKVN</sequence>
<dbReference type="PROSITE" id="PS00108">
    <property type="entry name" value="PROTEIN_KINASE_ST"/>
    <property type="match status" value="1"/>
</dbReference>
<reference evidence="4 5" key="1">
    <citation type="submission" date="2022-04" db="EMBL/GenBank/DDBJ databases">
        <title>Chromosome-level reference genomes for two strains of Caenorhabditis briggsae: an improved platform for comparative genomics.</title>
        <authorList>
            <person name="Stevens L."/>
            <person name="Andersen E."/>
        </authorList>
    </citation>
    <scope>NUCLEOTIDE SEQUENCE [LARGE SCALE GENOMIC DNA]</scope>
    <source>
        <strain evidence="4">VX34</strain>
        <tissue evidence="4">Whole-organism</tissue>
    </source>
</reference>
<organism evidence="4 5">
    <name type="scientific">Caenorhabditis briggsae</name>
    <dbReference type="NCBI Taxonomy" id="6238"/>
    <lineage>
        <taxon>Eukaryota</taxon>
        <taxon>Metazoa</taxon>
        <taxon>Ecdysozoa</taxon>
        <taxon>Nematoda</taxon>
        <taxon>Chromadorea</taxon>
        <taxon>Rhabditida</taxon>
        <taxon>Rhabditina</taxon>
        <taxon>Rhabditomorpha</taxon>
        <taxon>Rhabditoidea</taxon>
        <taxon>Rhabditidae</taxon>
        <taxon>Peloderinae</taxon>
        <taxon>Caenorhabditis</taxon>
    </lineage>
</organism>
<evidence type="ECO:0000313" key="5">
    <source>
        <dbReference type="Proteomes" id="UP000829354"/>
    </source>
</evidence>
<feature type="compositionally biased region" description="Basic and acidic residues" evidence="2">
    <location>
        <begin position="472"/>
        <end position="483"/>
    </location>
</feature>
<name>A0AAE9EL36_CAEBR</name>
<feature type="region of interest" description="Disordered" evidence="2">
    <location>
        <begin position="460"/>
        <end position="543"/>
    </location>
</feature>
<dbReference type="InterPro" id="IPR000719">
    <property type="entry name" value="Prot_kinase_dom"/>
</dbReference>
<dbReference type="InterPro" id="IPR011009">
    <property type="entry name" value="Kinase-like_dom_sf"/>
</dbReference>
<dbReference type="Pfam" id="PF00069">
    <property type="entry name" value="Pkinase"/>
    <property type="match status" value="1"/>
</dbReference>
<feature type="compositionally biased region" description="Low complexity" evidence="2">
    <location>
        <begin position="528"/>
        <end position="537"/>
    </location>
</feature>
<dbReference type="EC" id="2.7.11.1" evidence="1"/>
<feature type="compositionally biased region" description="Basic and acidic residues" evidence="2">
    <location>
        <begin position="56"/>
        <end position="65"/>
    </location>
</feature>
<feature type="domain" description="Protein kinase" evidence="3">
    <location>
        <begin position="186"/>
        <end position="470"/>
    </location>
</feature>
<dbReference type="Proteomes" id="UP000829354">
    <property type="component" value="Chromosome III"/>
</dbReference>
<evidence type="ECO:0000259" key="3">
    <source>
        <dbReference type="SMART" id="SM00220"/>
    </source>
</evidence>
<dbReference type="SMART" id="SM00220">
    <property type="entry name" value="S_TKc"/>
    <property type="match status" value="1"/>
</dbReference>
<accession>A0AAE9EL36</accession>
<dbReference type="SUPFAM" id="SSF56112">
    <property type="entry name" value="Protein kinase-like (PK-like)"/>
    <property type="match status" value="1"/>
</dbReference>
<dbReference type="PANTHER" id="PTHR11909">
    <property type="entry name" value="CASEIN KINASE-RELATED"/>
    <property type="match status" value="1"/>
</dbReference>